<dbReference type="GO" id="GO:0005576">
    <property type="term" value="C:extracellular region"/>
    <property type="evidence" value="ECO:0007669"/>
    <property type="project" value="UniProtKB-SubCell"/>
</dbReference>
<dbReference type="Proteomes" id="UP000264800">
    <property type="component" value="Unplaced"/>
</dbReference>
<name>A0A3Q3EWD9_KRYMA</name>
<evidence type="ECO:0000256" key="1">
    <source>
        <dbReference type="ARBA" id="ARBA00004613"/>
    </source>
</evidence>
<keyword evidence="2" id="KW-0964">Secreted</keyword>
<evidence type="ECO:0000313" key="5">
    <source>
        <dbReference type="Ensembl" id="ENSKMAP00000005952.1"/>
    </source>
</evidence>
<proteinExistence type="predicted"/>
<dbReference type="PANTHER" id="PTHR22923:SF102">
    <property type="entry name" value="CEREBELLIN 13-RELATED"/>
    <property type="match status" value="1"/>
</dbReference>
<reference evidence="5" key="2">
    <citation type="submission" date="2025-09" db="UniProtKB">
        <authorList>
            <consortium name="Ensembl"/>
        </authorList>
    </citation>
    <scope>IDENTIFICATION</scope>
</reference>
<dbReference type="SUPFAM" id="SSF49842">
    <property type="entry name" value="TNF-like"/>
    <property type="match status" value="1"/>
</dbReference>
<dbReference type="PROSITE" id="PS50871">
    <property type="entry name" value="C1Q"/>
    <property type="match status" value="1"/>
</dbReference>
<dbReference type="PANTHER" id="PTHR22923">
    <property type="entry name" value="CEREBELLIN-RELATED"/>
    <property type="match status" value="1"/>
</dbReference>
<comment type="subcellular location">
    <subcellularLocation>
        <location evidence="1">Secreted</location>
    </subcellularLocation>
</comment>
<dbReference type="InterPro" id="IPR008983">
    <property type="entry name" value="Tumour_necrosis_fac-like_dom"/>
</dbReference>
<dbReference type="AlphaFoldDB" id="A0A3Q3EWD9"/>
<keyword evidence="3" id="KW-0732">Signal</keyword>
<dbReference type="GeneTree" id="ENSGT00950000183116"/>
<evidence type="ECO:0000259" key="4">
    <source>
        <dbReference type="PROSITE" id="PS50871"/>
    </source>
</evidence>
<dbReference type="SMART" id="SM00110">
    <property type="entry name" value="C1Q"/>
    <property type="match status" value="1"/>
</dbReference>
<dbReference type="Gene3D" id="2.60.120.40">
    <property type="match status" value="1"/>
</dbReference>
<evidence type="ECO:0000256" key="2">
    <source>
        <dbReference type="ARBA" id="ARBA00022525"/>
    </source>
</evidence>
<evidence type="ECO:0000313" key="6">
    <source>
        <dbReference type="Proteomes" id="UP000264800"/>
    </source>
</evidence>
<evidence type="ECO:0000256" key="3">
    <source>
        <dbReference type="ARBA" id="ARBA00022729"/>
    </source>
</evidence>
<dbReference type="InterPro" id="IPR050822">
    <property type="entry name" value="Cerebellin_Synaptic_Org"/>
</dbReference>
<sequence>LDKEMSEKLQMMPDLTLSKAVELVRQSEQVKQHVSEQGANASANLSEVAYKRQQHRERLTHIKRVALSAALTVKETSIFGPYNTLTHAVFKNVLTNVGNAYNGETGFFTAPVKGAYHFEVHILSPVGSGYTAGAALMKNGQRTFTAYESQTSNYQSSSNGVILVLEVGDRVSVSATPNSKIFDNQNNHSTFSGHLLFTM</sequence>
<reference evidence="5" key="1">
    <citation type="submission" date="2025-08" db="UniProtKB">
        <authorList>
            <consortium name="Ensembl"/>
        </authorList>
    </citation>
    <scope>IDENTIFICATION</scope>
</reference>
<feature type="domain" description="C1q" evidence="4">
    <location>
        <begin position="60"/>
        <end position="199"/>
    </location>
</feature>
<keyword evidence="6" id="KW-1185">Reference proteome</keyword>
<dbReference type="Ensembl" id="ENSKMAT00000006056.1">
    <property type="protein sequence ID" value="ENSKMAP00000005952.1"/>
    <property type="gene ID" value="ENSKMAG00000004513.1"/>
</dbReference>
<dbReference type="InterPro" id="IPR001073">
    <property type="entry name" value="C1q_dom"/>
</dbReference>
<protein>
    <submittedName>
        <fullName evidence="5">Cerebellin 10</fullName>
    </submittedName>
</protein>
<accession>A0A3Q3EWD9</accession>
<organism evidence="5 6">
    <name type="scientific">Kryptolebias marmoratus</name>
    <name type="common">Mangrove killifish</name>
    <name type="synonym">Rivulus marmoratus</name>
    <dbReference type="NCBI Taxonomy" id="37003"/>
    <lineage>
        <taxon>Eukaryota</taxon>
        <taxon>Metazoa</taxon>
        <taxon>Chordata</taxon>
        <taxon>Craniata</taxon>
        <taxon>Vertebrata</taxon>
        <taxon>Euteleostomi</taxon>
        <taxon>Actinopterygii</taxon>
        <taxon>Neopterygii</taxon>
        <taxon>Teleostei</taxon>
        <taxon>Neoteleostei</taxon>
        <taxon>Acanthomorphata</taxon>
        <taxon>Ovalentaria</taxon>
        <taxon>Atherinomorphae</taxon>
        <taxon>Cyprinodontiformes</taxon>
        <taxon>Rivulidae</taxon>
        <taxon>Kryptolebias</taxon>
    </lineage>
</organism>
<dbReference type="PRINTS" id="PR00007">
    <property type="entry name" value="COMPLEMNTC1Q"/>
</dbReference>
<dbReference type="Pfam" id="PF00386">
    <property type="entry name" value="C1q"/>
    <property type="match status" value="1"/>
</dbReference>